<comment type="caution">
    <text evidence="1">The sequence shown here is derived from an EMBL/GenBank/DDBJ whole genome shotgun (WGS) entry which is preliminary data.</text>
</comment>
<sequence length="63" mass="7697">WCGNNSFGELFPNLFAKELRQNSLRANRMINNRERLSWRWEWRDALSQSEEQELIELKELMLV</sequence>
<protein>
    <submittedName>
        <fullName evidence="1">Uncharacterized protein</fullName>
    </submittedName>
</protein>
<dbReference type="EMBL" id="LXQA010412791">
    <property type="protein sequence ID" value="MCI50193.1"/>
    <property type="molecule type" value="Genomic_DNA"/>
</dbReference>
<accession>A0A392SMS8</accession>
<feature type="non-terminal residue" evidence="1">
    <location>
        <position position="1"/>
    </location>
</feature>
<name>A0A392SMS8_9FABA</name>
<proteinExistence type="predicted"/>
<evidence type="ECO:0000313" key="2">
    <source>
        <dbReference type="Proteomes" id="UP000265520"/>
    </source>
</evidence>
<dbReference type="Proteomes" id="UP000265520">
    <property type="component" value="Unassembled WGS sequence"/>
</dbReference>
<evidence type="ECO:0000313" key="1">
    <source>
        <dbReference type="EMBL" id="MCI50193.1"/>
    </source>
</evidence>
<reference evidence="1 2" key="1">
    <citation type="journal article" date="2018" name="Front. Plant Sci.">
        <title>Red Clover (Trifolium pratense) and Zigzag Clover (T. medium) - A Picture of Genomic Similarities and Differences.</title>
        <authorList>
            <person name="Dluhosova J."/>
            <person name="Istvanek J."/>
            <person name="Nedelnik J."/>
            <person name="Repkova J."/>
        </authorList>
    </citation>
    <scope>NUCLEOTIDE SEQUENCE [LARGE SCALE GENOMIC DNA]</scope>
    <source>
        <strain evidence="2">cv. 10/8</strain>
        <tissue evidence="1">Leaf</tissue>
    </source>
</reference>
<dbReference type="AlphaFoldDB" id="A0A392SMS8"/>
<keyword evidence="2" id="KW-1185">Reference proteome</keyword>
<organism evidence="1 2">
    <name type="scientific">Trifolium medium</name>
    <dbReference type="NCBI Taxonomy" id="97028"/>
    <lineage>
        <taxon>Eukaryota</taxon>
        <taxon>Viridiplantae</taxon>
        <taxon>Streptophyta</taxon>
        <taxon>Embryophyta</taxon>
        <taxon>Tracheophyta</taxon>
        <taxon>Spermatophyta</taxon>
        <taxon>Magnoliopsida</taxon>
        <taxon>eudicotyledons</taxon>
        <taxon>Gunneridae</taxon>
        <taxon>Pentapetalae</taxon>
        <taxon>rosids</taxon>
        <taxon>fabids</taxon>
        <taxon>Fabales</taxon>
        <taxon>Fabaceae</taxon>
        <taxon>Papilionoideae</taxon>
        <taxon>50 kb inversion clade</taxon>
        <taxon>NPAAA clade</taxon>
        <taxon>Hologalegina</taxon>
        <taxon>IRL clade</taxon>
        <taxon>Trifolieae</taxon>
        <taxon>Trifolium</taxon>
    </lineage>
</organism>